<dbReference type="SUPFAM" id="SSF48179">
    <property type="entry name" value="6-phosphogluconate dehydrogenase C-terminal domain-like"/>
    <property type="match status" value="1"/>
</dbReference>
<keyword evidence="9" id="KW-1185">Reference proteome</keyword>
<dbReference type="InterPro" id="IPR006108">
    <property type="entry name" value="3HC_DH_C"/>
</dbReference>
<evidence type="ECO:0000256" key="5">
    <source>
        <dbReference type="PIRSR" id="PIRSR000105-2"/>
    </source>
</evidence>
<dbReference type="PANTHER" id="PTHR48075:SF5">
    <property type="entry name" value="3-HYDROXYBUTYRYL-COA DEHYDROGENASE"/>
    <property type="match status" value="1"/>
</dbReference>
<evidence type="ECO:0000313" key="8">
    <source>
        <dbReference type="EMBL" id="ADB50755.1"/>
    </source>
</evidence>
<dbReference type="FunFam" id="3.40.50.720:FF:000009">
    <property type="entry name" value="Fatty oxidation complex, alpha subunit"/>
    <property type="match status" value="1"/>
</dbReference>
<feature type="binding site" evidence="5">
    <location>
        <position position="145"/>
    </location>
    <ligand>
        <name>NAD(+)</name>
        <dbReference type="ChEBI" id="CHEBI:57540"/>
    </ligand>
</feature>
<keyword evidence="5" id="KW-0520">NAD</keyword>
<dbReference type="OrthoDB" id="5240528at2"/>
<feature type="domain" description="3-hydroxyacyl-CoA dehydrogenase C-terminal" evidence="6">
    <location>
        <begin position="188"/>
        <end position="284"/>
    </location>
</feature>
<comment type="similarity">
    <text evidence="2">Belongs to the 3-hydroxyacyl-CoA dehydrogenase family.</text>
</comment>
<feature type="domain" description="3-hydroxyacyl-CoA dehydrogenase NAD binding" evidence="7">
    <location>
        <begin position="8"/>
        <end position="185"/>
    </location>
</feature>
<evidence type="ECO:0000256" key="3">
    <source>
        <dbReference type="ARBA" id="ARBA00023002"/>
    </source>
</evidence>
<dbReference type="GO" id="GO:0006635">
    <property type="term" value="P:fatty acid beta-oxidation"/>
    <property type="evidence" value="ECO:0007669"/>
    <property type="project" value="TreeGrafter"/>
</dbReference>
<dbReference type="PIRSF" id="PIRSF000105">
    <property type="entry name" value="HCDH"/>
    <property type="match status" value="1"/>
</dbReference>
<dbReference type="InterPro" id="IPR008927">
    <property type="entry name" value="6-PGluconate_DH-like_C_sf"/>
</dbReference>
<dbReference type="Gene3D" id="3.40.50.720">
    <property type="entry name" value="NAD(P)-binding Rossmann-like Domain"/>
    <property type="match status" value="1"/>
</dbReference>
<dbReference type="KEGG" id="cwo:Cwoe_2331"/>
<dbReference type="Pfam" id="PF02737">
    <property type="entry name" value="3HCDH_N"/>
    <property type="match status" value="1"/>
</dbReference>
<dbReference type="InterPro" id="IPR013328">
    <property type="entry name" value="6PGD_dom2"/>
</dbReference>
<feature type="binding site" evidence="5">
    <location>
        <position position="99"/>
    </location>
    <ligand>
        <name>NAD(+)</name>
        <dbReference type="ChEBI" id="CHEBI:57540"/>
    </ligand>
</feature>
<dbReference type="Pfam" id="PF00725">
    <property type="entry name" value="3HCDH"/>
    <property type="match status" value="1"/>
</dbReference>
<evidence type="ECO:0000313" key="9">
    <source>
        <dbReference type="Proteomes" id="UP000008229"/>
    </source>
</evidence>
<dbReference type="STRING" id="469383.Cwoe_2331"/>
<evidence type="ECO:0000256" key="1">
    <source>
        <dbReference type="ARBA" id="ARBA00005086"/>
    </source>
</evidence>
<dbReference type="InterPro" id="IPR006176">
    <property type="entry name" value="3-OHacyl-CoA_DH_NAD-bd"/>
</dbReference>
<comment type="pathway">
    <text evidence="1">Lipid metabolism; butanoate metabolism.</text>
</comment>
<feature type="binding site" evidence="5">
    <location>
        <begin position="12"/>
        <end position="17"/>
    </location>
    <ligand>
        <name>NAD(+)</name>
        <dbReference type="ChEBI" id="CHEBI:57540"/>
    </ligand>
</feature>
<dbReference type="GO" id="GO:0070403">
    <property type="term" value="F:NAD+ binding"/>
    <property type="evidence" value="ECO:0007669"/>
    <property type="project" value="InterPro"/>
</dbReference>
<organism evidence="8 9">
    <name type="scientific">Conexibacter woesei (strain DSM 14684 / CCUG 47730 / CIP 108061 / JCM 11494 / NBRC 100937 / ID131577)</name>
    <dbReference type="NCBI Taxonomy" id="469383"/>
    <lineage>
        <taxon>Bacteria</taxon>
        <taxon>Bacillati</taxon>
        <taxon>Actinomycetota</taxon>
        <taxon>Thermoleophilia</taxon>
        <taxon>Solirubrobacterales</taxon>
        <taxon>Conexibacteraceae</taxon>
        <taxon>Conexibacter</taxon>
    </lineage>
</organism>
<reference evidence="9" key="2">
    <citation type="submission" date="2010-01" db="EMBL/GenBank/DDBJ databases">
        <title>The complete genome of Conexibacter woesei DSM 14684.</title>
        <authorList>
            <consortium name="US DOE Joint Genome Institute (JGI-PGF)"/>
            <person name="Lucas S."/>
            <person name="Copeland A."/>
            <person name="Lapidus A."/>
            <person name="Glavina del Rio T."/>
            <person name="Dalin E."/>
            <person name="Tice H."/>
            <person name="Bruce D."/>
            <person name="Goodwin L."/>
            <person name="Pitluck S."/>
            <person name="Kyrpides N."/>
            <person name="Mavromatis K."/>
            <person name="Ivanova N."/>
            <person name="Mikhailova N."/>
            <person name="Chertkov O."/>
            <person name="Brettin T."/>
            <person name="Detter J.C."/>
            <person name="Han C."/>
            <person name="Larimer F."/>
            <person name="Land M."/>
            <person name="Hauser L."/>
            <person name="Markowitz V."/>
            <person name="Cheng J.-F."/>
            <person name="Hugenholtz P."/>
            <person name="Woyke T."/>
            <person name="Wu D."/>
            <person name="Pukall R."/>
            <person name="Steenblock K."/>
            <person name="Schneider S."/>
            <person name="Klenk H.-P."/>
            <person name="Eisen J.A."/>
        </authorList>
    </citation>
    <scope>NUCLEOTIDE SEQUENCE [LARGE SCALE GENOMIC DNA]</scope>
    <source>
        <strain evidence="9">DSM 14684 / CIP 108061 / JCM 11494 / NBRC 100937 / ID131577</strain>
    </source>
</reference>
<dbReference type="eggNOG" id="COG1250">
    <property type="taxonomic scope" value="Bacteria"/>
</dbReference>
<dbReference type="HOGENOM" id="CLU_009834_2_0_11"/>
<dbReference type="Proteomes" id="UP000008229">
    <property type="component" value="Chromosome"/>
</dbReference>
<dbReference type="EMBL" id="CP001854">
    <property type="protein sequence ID" value="ADB50755.1"/>
    <property type="molecule type" value="Genomic_DNA"/>
</dbReference>
<gene>
    <name evidence="8" type="ordered locus">Cwoe_2331</name>
</gene>
<sequence>MAAEMRRVGVIGGGTMGVGIAITAVRAGHEVLLRDIEEGAVEQGVAGVRRFLDRSVDKGKLAAAERDAALGRLRGVVSLEELRGCDVVIEAVPEDLALKQELLAQLDGVLADDALVHTNTSTLSVTAIASGSRRPERVVGTHYCNPAPLMDLVELVRGQVTSAAALAATRAYVEGIGKRVVACADVPGFIVNRFLVPFENDCIRALECGMGTIDSIDRAVKDGLGYPMGTFRLLDIIGLDIHRAVSLSLYDQLRDPRFAPPPLVDRMISAGHLGRKAGRGFYAYDEPGLHGS</sequence>
<name>D3F6I8_CONWI</name>
<feature type="binding site" evidence="5">
    <location>
        <position position="121"/>
    </location>
    <ligand>
        <name>NAD(+)</name>
        <dbReference type="ChEBI" id="CHEBI:57540"/>
    </ligand>
</feature>
<dbReference type="GO" id="GO:0008691">
    <property type="term" value="F:3-hydroxybutyryl-CoA dehydrogenase activity"/>
    <property type="evidence" value="ECO:0007669"/>
    <property type="project" value="UniProtKB-EC"/>
</dbReference>
<dbReference type="Gene3D" id="1.10.1040.10">
    <property type="entry name" value="N-(1-d-carboxylethyl)-l-norvaline Dehydrogenase, domain 2"/>
    <property type="match status" value="1"/>
</dbReference>
<feature type="binding site" evidence="5">
    <location>
        <position position="94"/>
    </location>
    <ligand>
        <name>NAD(+)</name>
        <dbReference type="ChEBI" id="CHEBI:57540"/>
    </ligand>
</feature>
<evidence type="ECO:0000256" key="4">
    <source>
        <dbReference type="PIRSR" id="PIRSR000105-1"/>
    </source>
</evidence>
<dbReference type="RefSeq" id="WP_012933806.1">
    <property type="nucleotide sequence ID" value="NC_013739.1"/>
</dbReference>
<protein>
    <submittedName>
        <fullName evidence="8">3-hydroxybutyryl-CoA dehydrogenase</fullName>
        <ecNumber evidence="8">1.1.1.157</ecNumber>
    </submittedName>
</protein>
<accession>D3F6I8</accession>
<feature type="binding site" evidence="5">
    <location>
        <position position="35"/>
    </location>
    <ligand>
        <name>NAD(+)</name>
        <dbReference type="ChEBI" id="CHEBI:57540"/>
    </ligand>
</feature>
<evidence type="ECO:0000259" key="7">
    <source>
        <dbReference type="Pfam" id="PF02737"/>
    </source>
</evidence>
<dbReference type="AlphaFoldDB" id="D3F6I8"/>
<reference evidence="8 9" key="1">
    <citation type="journal article" date="2010" name="Stand. Genomic Sci.">
        <title>Complete genome sequence of Conexibacter woesei type strain (ID131577).</title>
        <authorList>
            <person name="Pukall R."/>
            <person name="Lapidus A."/>
            <person name="Glavina Del Rio T."/>
            <person name="Copeland A."/>
            <person name="Tice H."/>
            <person name="Cheng J.-F."/>
            <person name="Lucas S."/>
            <person name="Chen F."/>
            <person name="Nolan M."/>
            <person name="Bruce D."/>
            <person name="Goodwin L."/>
            <person name="Pitluck S."/>
            <person name="Mavromatis K."/>
            <person name="Ivanova N."/>
            <person name="Ovchinnikova G."/>
            <person name="Pati A."/>
            <person name="Chen A."/>
            <person name="Palaniappan K."/>
            <person name="Land M."/>
            <person name="Hauser L."/>
            <person name="Chang Y.-J."/>
            <person name="Jeffries C.D."/>
            <person name="Chain P."/>
            <person name="Meincke L."/>
            <person name="Sims D."/>
            <person name="Brettin T."/>
            <person name="Detter J.C."/>
            <person name="Rohde M."/>
            <person name="Goeker M."/>
            <person name="Bristow J."/>
            <person name="Eisen J.A."/>
            <person name="Markowitz V."/>
            <person name="Kyrpides N.C."/>
            <person name="Klenk H.-P."/>
            <person name="Hugenholtz P."/>
        </authorList>
    </citation>
    <scope>NUCLEOTIDE SEQUENCE [LARGE SCALE GENOMIC DNA]</scope>
    <source>
        <strain evidence="9">DSM 14684 / CIP 108061 / JCM 11494 / NBRC 100937 / ID131577</strain>
    </source>
</reference>
<dbReference type="InterPro" id="IPR022694">
    <property type="entry name" value="3-OHacyl-CoA_DH"/>
</dbReference>
<feature type="binding site" evidence="5">
    <location>
        <position position="276"/>
    </location>
    <ligand>
        <name>NAD(+)</name>
        <dbReference type="ChEBI" id="CHEBI:57540"/>
    </ligand>
</feature>
<evidence type="ECO:0000256" key="2">
    <source>
        <dbReference type="ARBA" id="ARBA00009463"/>
    </source>
</evidence>
<dbReference type="PANTHER" id="PTHR48075">
    <property type="entry name" value="3-HYDROXYACYL-COA DEHYDROGENASE FAMILY PROTEIN"/>
    <property type="match status" value="1"/>
</dbReference>
<dbReference type="SUPFAM" id="SSF51735">
    <property type="entry name" value="NAD(P)-binding Rossmann-fold domains"/>
    <property type="match status" value="1"/>
</dbReference>
<feature type="site" description="Important for catalytic activity" evidence="4">
    <location>
        <position position="142"/>
    </location>
</feature>
<evidence type="ECO:0000259" key="6">
    <source>
        <dbReference type="Pfam" id="PF00725"/>
    </source>
</evidence>
<keyword evidence="3 8" id="KW-0560">Oxidoreductase</keyword>
<proteinExistence type="inferred from homology"/>
<dbReference type="InterPro" id="IPR036291">
    <property type="entry name" value="NAD(P)-bd_dom_sf"/>
</dbReference>
<dbReference type="EC" id="1.1.1.157" evidence="8"/>